<evidence type="ECO:0000313" key="2">
    <source>
        <dbReference type="EMBL" id="KAK1533667.1"/>
    </source>
</evidence>
<dbReference type="Proteomes" id="UP001241169">
    <property type="component" value="Unassembled WGS sequence"/>
</dbReference>
<proteinExistence type="predicted"/>
<protein>
    <submittedName>
        <fullName evidence="2">Uncharacterized protein</fullName>
    </submittedName>
</protein>
<dbReference type="EMBL" id="MOPA01000008">
    <property type="protein sequence ID" value="KAK1533667.1"/>
    <property type="molecule type" value="Genomic_DNA"/>
</dbReference>
<evidence type="ECO:0000256" key="1">
    <source>
        <dbReference type="SAM" id="MobiDB-lite"/>
    </source>
</evidence>
<keyword evidence="3" id="KW-1185">Reference proteome</keyword>
<organism evidence="2 3">
    <name type="scientific">Colletotrichum paranaense</name>
    <dbReference type="NCBI Taxonomy" id="1914294"/>
    <lineage>
        <taxon>Eukaryota</taxon>
        <taxon>Fungi</taxon>
        <taxon>Dikarya</taxon>
        <taxon>Ascomycota</taxon>
        <taxon>Pezizomycotina</taxon>
        <taxon>Sordariomycetes</taxon>
        <taxon>Hypocreomycetidae</taxon>
        <taxon>Glomerellales</taxon>
        <taxon>Glomerellaceae</taxon>
        <taxon>Colletotrichum</taxon>
        <taxon>Colletotrichum acutatum species complex</taxon>
    </lineage>
</organism>
<evidence type="ECO:0000313" key="3">
    <source>
        <dbReference type="Proteomes" id="UP001241169"/>
    </source>
</evidence>
<sequence length="129" mass="13573">MDGQDSSQIPVPVAGWATWIVPVPGKLPRFPLAPQSHGIVWPWPGQPISKVEAAAARSIHPQKGQKCKDVVGASGRCGYREFAGASDPSSAVGSCQQPSQELGLDTPDNLQTLPMAAETPSLVHPRDDG</sequence>
<dbReference type="GeneID" id="85378535"/>
<accession>A0ABQ9SDU4</accession>
<reference evidence="2 3" key="1">
    <citation type="submission" date="2016-10" db="EMBL/GenBank/DDBJ databases">
        <title>The genome sequence of Colletotrichum fioriniae PJ7.</title>
        <authorList>
            <person name="Baroncelli R."/>
        </authorList>
    </citation>
    <scope>NUCLEOTIDE SEQUENCE [LARGE SCALE GENOMIC DNA]</scope>
    <source>
        <strain evidence="2 3">IMI 384185</strain>
    </source>
</reference>
<feature type="region of interest" description="Disordered" evidence="1">
    <location>
        <begin position="84"/>
        <end position="129"/>
    </location>
</feature>
<gene>
    <name evidence="2" type="ORF">CPAR01_10375</name>
</gene>
<feature type="compositionally biased region" description="Polar residues" evidence="1">
    <location>
        <begin position="87"/>
        <end position="100"/>
    </location>
</feature>
<dbReference type="RefSeq" id="XP_060346818.1">
    <property type="nucleotide sequence ID" value="XM_060494636.1"/>
</dbReference>
<name>A0ABQ9SDU4_9PEZI</name>
<comment type="caution">
    <text evidence="2">The sequence shown here is derived from an EMBL/GenBank/DDBJ whole genome shotgun (WGS) entry which is preliminary data.</text>
</comment>